<protein>
    <submittedName>
        <fullName evidence="1">Uncharacterized protein</fullName>
    </submittedName>
</protein>
<evidence type="ECO:0000313" key="1">
    <source>
        <dbReference type="EMBL" id="RMX24410.1"/>
    </source>
</evidence>
<dbReference type="EMBL" id="PTLS01000053">
    <property type="protein sequence ID" value="RMX24410.1"/>
    <property type="molecule type" value="Genomic_DNA"/>
</dbReference>
<comment type="caution">
    <text evidence="1">The sequence shown here is derived from an EMBL/GenBank/DDBJ whole genome shotgun (WGS) entry which is preliminary data.</text>
</comment>
<proteinExistence type="predicted"/>
<dbReference type="AlphaFoldDB" id="A0A3M6SAF1"/>
<accession>A0A3M6SAF1</accession>
<gene>
    <name evidence="1" type="ORF">C5O77_10155</name>
</gene>
<dbReference type="Proteomes" id="UP000276940">
    <property type="component" value="Unassembled WGS sequence"/>
</dbReference>
<reference evidence="1 2" key="1">
    <citation type="journal article" date="2018" name="J Appl Environ Microbiol">
        <title>The gut symbionts Lactobacillus reuteri R2lc and 2010 encode a polyketide synthase cluster that activates the mammalian aryl-hydrocarbon receptor.</title>
        <authorList>
            <person name="Ozcam M."/>
            <person name="Roos S."/>
            <person name="Van Pijkeren J.P."/>
        </authorList>
    </citation>
    <scope>NUCLEOTIDE SEQUENCE [LARGE SCALE GENOMIC DNA]</scope>
    <source>
        <strain evidence="1 2">R2lc</strain>
    </source>
</reference>
<sequence>MNKYGETIVLKVNKDKCLAGFYALGFEPKEIMGVLYQAITVLCKEQGVDPAVQLMQLMMAAEERKSNGRESF</sequence>
<organism evidence="1 2">
    <name type="scientific">Limosilactobacillus reuteri</name>
    <name type="common">Lactobacillus reuteri</name>
    <dbReference type="NCBI Taxonomy" id="1598"/>
    <lineage>
        <taxon>Bacteria</taxon>
        <taxon>Bacillati</taxon>
        <taxon>Bacillota</taxon>
        <taxon>Bacilli</taxon>
        <taxon>Lactobacillales</taxon>
        <taxon>Lactobacillaceae</taxon>
        <taxon>Limosilactobacillus</taxon>
    </lineage>
</organism>
<name>A0A3M6SAF1_LIMRT</name>
<evidence type="ECO:0000313" key="2">
    <source>
        <dbReference type="Proteomes" id="UP000276940"/>
    </source>
</evidence>
<dbReference type="RefSeq" id="WP_124216617.1">
    <property type="nucleotide sequence ID" value="NZ_PTLS01000053.1"/>
</dbReference>